<dbReference type="OrthoDB" id="3210113at2"/>
<dbReference type="EMBL" id="QZEZ01000003">
    <property type="protein sequence ID" value="RJK96345.1"/>
    <property type="molecule type" value="Genomic_DNA"/>
</dbReference>
<reference evidence="1 2" key="1">
    <citation type="submission" date="2018-09" db="EMBL/GenBank/DDBJ databases">
        <title>YIM 75000 draft genome.</title>
        <authorList>
            <person name="Tang S."/>
            <person name="Feng Y."/>
        </authorList>
    </citation>
    <scope>NUCLEOTIDE SEQUENCE [LARGE SCALE GENOMIC DNA]</scope>
    <source>
        <strain evidence="1 2">YIM 75000</strain>
    </source>
</reference>
<keyword evidence="2" id="KW-1185">Reference proteome</keyword>
<dbReference type="InterPro" id="IPR000801">
    <property type="entry name" value="Esterase-like"/>
</dbReference>
<accession>A0A3A3Z6L7</accession>
<dbReference type="InterPro" id="IPR050583">
    <property type="entry name" value="Mycobacterial_A85_antigen"/>
</dbReference>
<dbReference type="Pfam" id="PF00756">
    <property type="entry name" value="Esterase"/>
    <property type="match status" value="1"/>
</dbReference>
<dbReference type="InterPro" id="IPR029058">
    <property type="entry name" value="AB_hydrolase_fold"/>
</dbReference>
<dbReference type="PANTHER" id="PTHR48098:SF1">
    <property type="entry name" value="DIACYLGLYCEROL ACYLTRANSFERASE_MYCOLYLTRANSFERASE AG85A"/>
    <property type="match status" value="1"/>
</dbReference>
<evidence type="ECO:0000313" key="2">
    <source>
        <dbReference type="Proteomes" id="UP000265614"/>
    </source>
</evidence>
<dbReference type="AlphaFoldDB" id="A0A3A3Z6L7"/>
<dbReference type="SUPFAM" id="SSF53474">
    <property type="entry name" value="alpha/beta-Hydrolases"/>
    <property type="match status" value="1"/>
</dbReference>
<dbReference type="GO" id="GO:0016747">
    <property type="term" value="F:acyltransferase activity, transferring groups other than amino-acyl groups"/>
    <property type="evidence" value="ECO:0007669"/>
    <property type="project" value="TreeGrafter"/>
</dbReference>
<organism evidence="1 2">
    <name type="scientific">Vallicoccus soli</name>
    <dbReference type="NCBI Taxonomy" id="2339232"/>
    <lineage>
        <taxon>Bacteria</taxon>
        <taxon>Bacillati</taxon>
        <taxon>Actinomycetota</taxon>
        <taxon>Actinomycetes</taxon>
        <taxon>Motilibacterales</taxon>
        <taxon>Vallicoccaceae</taxon>
        <taxon>Vallicoccus</taxon>
    </lineage>
</organism>
<gene>
    <name evidence="1" type="ORF">D5H78_08880</name>
</gene>
<name>A0A3A3Z6L7_9ACTN</name>
<dbReference type="Proteomes" id="UP000265614">
    <property type="component" value="Unassembled WGS sequence"/>
</dbReference>
<dbReference type="Gene3D" id="3.40.50.1820">
    <property type="entry name" value="alpha/beta hydrolase"/>
    <property type="match status" value="1"/>
</dbReference>
<comment type="caution">
    <text evidence="1">The sequence shown here is derived from an EMBL/GenBank/DDBJ whole genome shotgun (WGS) entry which is preliminary data.</text>
</comment>
<sequence>MTRRALLTGGAGLLVGGAAVVGADAATGGRLRGRVARELADEGPAGVVPDVPQGRVRLERVRSRARGREVGLWTAAPHGHGDGAGLPVVLVLHGASATTADLERFGFARFLTAAVRDGAPPFVLAGADGGRTRWEGDGAADDPQRMLAEELPGWCAERGFDAGRAAAYGWSMGGYGALRALALRPGGLRAVAALSPAVARDDALLEEAATLDGRRVGLWCGTADPLLPAVQELAERVGGGGPAVAAWAPGAHRRRYWDRVTPDALRFLAAALAVG</sequence>
<protein>
    <submittedName>
        <fullName evidence="1">Esterase</fullName>
    </submittedName>
</protein>
<proteinExistence type="predicted"/>
<dbReference type="PANTHER" id="PTHR48098">
    <property type="entry name" value="ENTEROCHELIN ESTERASE-RELATED"/>
    <property type="match status" value="1"/>
</dbReference>
<evidence type="ECO:0000313" key="1">
    <source>
        <dbReference type="EMBL" id="RJK96345.1"/>
    </source>
</evidence>